<sequence length="63" mass="7057">MSSFSFVADTNFLIDVHQGLEKTESFLDGTAIVSVISEIELLGWHLLSYCCYFKVSSNTVSYI</sequence>
<protein>
    <recommendedName>
        <fullName evidence="3">PIN domain-containing protein</fullName>
    </recommendedName>
</protein>
<reference evidence="2" key="1">
    <citation type="submission" date="2016-10" db="EMBL/GenBank/DDBJ databases">
        <authorList>
            <person name="Varghese N."/>
            <person name="Submissions S."/>
        </authorList>
    </citation>
    <scope>NUCLEOTIDE SEQUENCE [LARGE SCALE GENOMIC DNA]</scope>
    <source>
        <strain evidence="2">DSM 17933</strain>
    </source>
</reference>
<dbReference type="STRING" id="405671.SAMN05421827_116115"/>
<dbReference type="AlphaFoldDB" id="A0A1G7ZMV2"/>
<name>A0A1G7ZMV2_9SPHI</name>
<organism evidence="1 2">
    <name type="scientific">Pedobacter terrae</name>
    <dbReference type="NCBI Taxonomy" id="405671"/>
    <lineage>
        <taxon>Bacteria</taxon>
        <taxon>Pseudomonadati</taxon>
        <taxon>Bacteroidota</taxon>
        <taxon>Sphingobacteriia</taxon>
        <taxon>Sphingobacteriales</taxon>
        <taxon>Sphingobacteriaceae</taxon>
        <taxon>Pedobacter</taxon>
    </lineage>
</organism>
<keyword evidence="2" id="KW-1185">Reference proteome</keyword>
<proteinExistence type="predicted"/>
<evidence type="ECO:0000313" key="2">
    <source>
        <dbReference type="Proteomes" id="UP000199643"/>
    </source>
</evidence>
<accession>A0A1G7ZMV2</accession>
<dbReference type="EMBL" id="FNCH01000016">
    <property type="protein sequence ID" value="SDH10033.1"/>
    <property type="molecule type" value="Genomic_DNA"/>
</dbReference>
<dbReference type="Proteomes" id="UP000199643">
    <property type="component" value="Unassembled WGS sequence"/>
</dbReference>
<evidence type="ECO:0008006" key="3">
    <source>
        <dbReference type="Google" id="ProtNLM"/>
    </source>
</evidence>
<evidence type="ECO:0000313" key="1">
    <source>
        <dbReference type="EMBL" id="SDH10033.1"/>
    </source>
</evidence>
<gene>
    <name evidence="1" type="ORF">SAMN05421827_116115</name>
</gene>